<gene>
    <name evidence="6" type="ORF">CP968_12330</name>
    <name evidence="5" type="ORF">GCM10010371_41600</name>
</gene>
<proteinExistence type="predicted"/>
<feature type="transmembrane region" description="Helical" evidence="2">
    <location>
        <begin position="76"/>
        <end position="95"/>
    </location>
</feature>
<reference evidence="5" key="1">
    <citation type="journal article" date="2014" name="Int. J. Syst. Evol. Microbiol.">
        <title>Complete genome sequence of Corynebacterium casei LMG S-19264T (=DSM 44701T), isolated from a smear-ripened cheese.</title>
        <authorList>
            <consortium name="US DOE Joint Genome Institute (JGI-PGF)"/>
            <person name="Walter F."/>
            <person name="Albersmeier A."/>
            <person name="Kalinowski J."/>
            <person name="Ruckert C."/>
        </authorList>
    </citation>
    <scope>NUCLEOTIDE SEQUENCE</scope>
    <source>
        <strain evidence="5">JCM 4834</strain>
    </source>
</reference>
<keyword evidence="2" id="KW-0812">Transmembrane</keyword>
<dbReference type="KEGG" id="ssub:CP968_12330"/>
<reference evidence="6 7" key="2">
    <citation type="submission" date="2017-09" db="EMBL/GenBank/DDBJ databases">
        <authorList>
            <person name="Lee N."/>
            <person name="Cho B.-K."/>
        </authorList>
    </citation>
    <scope>NUCLEOTIDE SEQUENCE [LARGE SCALE GENOMIC DNA]</scope>
    <source>
        <strain evidence="6 7">ATCC 27467</strain>
    </source>
</reference>
<protein>
    <submittedName>
        <fullName evidence="6">DUF4190 domain-containing protein</fullName>
    </submittedName>
    <submittedName>
        <fullName evidence="5">Membrane protein</fullName>
    </submittedName>
</protein>
<dbReference type="Pfam" id="PF13845">
    <property type="entry name" value="Septum_form"/>
    <property type="match status" value="1"/>
</dbReference>
<evidence type="ECO:0000259" key="4">
    <source>
        <dbReference type="Pfam" id="PF13845"/>
    </source>
</evidence>
<accession>A0A5P2UN03</accession>
<dbReference type="EMBL" id="BMVX01000015">
    <property type="protein sequence ID" value="GGZ77487.1"/>
    <property type="molecule type" value="Genomic_DNA"/>
</dbReference>
<feature type="region of interest" description="Disordered" evidence="1">
    <location>
        <begin position="360"/>
        <end position="396"/>
    </location>
</feature>
<feature type="domain" description="Septum formation-related" evidence="4">
    <location>
        <begin position="129"/>
        <end position="249"/>
    </location>
</feature>
<evidence type="ECO:0000313" key="6">
    <source>
        <dbReference type="EMBL" id="QEU78981.1"/>
    </source>
</evidence>
<evidence type="ECO:0000313" key="7">
    <source>
        <dbReference type="Proteomes" id="UP000326831"/>
    </source>
</evidence>
<dbReference type="Proteomes" id="UP000634660">
    <property type="component" value="Unassembled WGS sequence"/>
</dbReference>
<feature type="region of interest" description="Disordered" evidence="1">
    <location>
        <begin position="1"/>
        <end position="31"/>
    </location>
</feature>
<dbReference type="RefSeq" id="WP_150518050.1">
    <property type="nucleotide sequence ID" value="NZ_BMVX01000015.1"/>
</dbReference>
<reference evidence="5" key="3">
    <citation type="submission" date="2020-09" db="EMBL/GenBank/DDBJ databases">
        <authorList>
            <person name="Sun Q."/>
            <person name="Ohkuma M."/>
        </authorList>
    </citation>
    <scope>NUCLEOTIDE SEQUENCE</scope>
    <source>
        <strain evidence="5">JCM 4834</strain>
    </source>
</reference>
<sequence length="396" mass="41034">MSTPPSPPPGPGHTWPPPPPPQAWGPPPGAAGPPPLNGFALASLLVGLLCFPPLGIVFGAVALVQIARGRQRGRPLALAGLAASVVMTVLLAVAAERVVTAVGDRLGAFHEIGGDVEGELTDPADLAPGDCFTTPSGELFGRPSMYRVDCAEAHLGEVTAAAPFAPAGGAGSDAADRQAEDECWRAQDAYAMDTWALPADAEMYYYAPTRGSWAAGDRELLCVLGTVPEERRGSLRRDRSTLTAVQAEFLEAANARDAAIGRGPDAPVGQALAEYQEWAREVHGALGREAEVLARQGADPGRGPSVAAWVGELQRAREAWQRAARARTAAEFERQWDAALAALSREGERALRGAYGLSTRVPQWLEAPGDGGGEDSDGSSGSGGSGSGRGPGRESA</sequence>
<feature type="domain" description="DUF4190" evidence="3">
    <location>
        <begin position="40"/>
        <end position="93"/>
    </location>
</feature>
<dbReference type="Pfam" id="PF13828">
    <property type="entry name" value="DUF4190"/>
    <property type="match status" value="1"/>
</dbReference>
<feature type="compositionally biased region" description="Gly residues" evidence="1">
    <location>
        <begin position="380"/>
        <end position="390"/>
    </location>
</feature>
<evidence type="ECO:0000256" key="2">
    <source>
        <dbReference type="SAM" id="Phobius"/>
    </source>
</evidence>
<evidence type="ECO:0000256" key="1">
    <source>
        <dbReference type="SAM" id="MobiDB-lite"/>
    </source>
</evidence>
<dbReference type="EMBL" id="CP023701">
    <property type="protein sequence ID" value="QEU78981.1"/>
    <property type="molecule type" value="Genomic_DNA"/>
</dbReference>
<organism evidence="6 7">
    <name type="scientific">Streptomyces subrutilus</name>
    <dbReference type="NCBI Taxonomy" id="36818"/>
    <lineage>
        <taxon>Bacteria</taxon>
        <taxon>Bacillati</taxon>
        <taxon>Actinomycetota</taxon>
        <taxon>Actinomycetes</taxon>
        <taxon>Kitasatosporales</taxon>
        <taxon>Streptomycetaceae</taxon>
        <taxon>Streptomyces</taxon>
    </lineage>
</organism>
<feature type="transmembrane region" description="Helical" evidence="2">
    <location>
        <begin position="39"/>
        <end position="64"/>
    </location>
</feature>
<evidence type="ECO:0000259" key="3">
    <source>
        <dbReference type="Pfam" id="PF13828"/>
    </source>
</evidence>
<dbReference type="InterPro" id="IPR026004">
    <property type="entry name" value="Septum_form"/>
</dbReference>
<dbReference type="OrthoDB" id="3628931at2"/>
<dbReference type="AlphaFoldDB" id="A0A5P2UN03"/>
<keyword evidence="2" id="KW-0472">Membrane</keyword>
<dbReference type="Proteomes" id="UP000326831">
    <property type="component" value="Chromosome"/>
</dbReference>
<name>A0A5P2UN03_9ACTN</name>
<keyword evidence="2" id="KW-1133">Transmembrane helix</keyword>
<dbReference type="InterPro" id="IPR025241">
    <property type="entry name" value="DUF4190"/>
</dbReference>
<evidence type="ECO:0000313" key="5">
    <source>
        <dbReference type="EMBL" id="GGZ77487.1"/>
    </source>
</evidence>
<keyword evidence="7" id="KW-1185">Reference proteome</keyword>